<accession>A0A9X0HN53</accession>
<dbReference type="EMBL" id="LNAL01000005">
    <property type="protein sequence ID" value="KUG09039.1"/>
    <property type="molecule type" value="Genomic_DNA"/>
</dbReference>
<evidence type="ECO:0000313" key="2">
    <source>
        <dbReference type="Proteomes" id="UP000054223"/>
    </source>
</evidence>
<proteinExistence type="predicted"/>
<protein>
    <submittedName>
        <fullName evidence="1">Uncharacterized protein</fullName>
    </submittedName>
</protein>
<reference evidence="1 2" key="1">
    <citation type="submission" date="2015-11" db="EMBL/GenBank/DDBJ databases">
        <title>Solirubrum puertoriconensis gen. nov. an environmental bacteria isolated in Puerto Rico.</title>
        <authorList>
            <person name="Cuebas-Irizarry M.F."/>
            <person name="Montalvo-Rodriguez R."/>
        </authorList>
    </citation>
    <scope>NUCLEOTIDE SEQUENCE [LARGE SCALE GENOMIC DNA]</scope>
    <source>
        <strain evidence="1 2">MC1A</strain>
    </source>
</reference>
<keyword evidence="2" id="KW-1185">Reference proteome</keyword>
<dbReference type="Proteomes" id="UP000054223">
    <property type="component" value="Unassembled WGS sequence"/>
</dbReference>
<dbReference type="RefSeq" id="WP_059068458.1">
    <property type="nucleotide sequence ID" value="NZ_LNAL01000005.1"/>
</dbReference>
<organism evidence="1 2">
    <name type="scientific">Solirubrum puertoriconensis</name>
    <dbReference type="NCBI Taxonomy" id="1751427"/>
    <lineage>
        <taxon>Bacteria</taxon>
        <taxon>Pseudomonadati</taxon>
        <taxon>Bacteroidota</taxon>
        <taxon>Cytophagia</taxon>
        <taxon>Cytophagales</taxon>
    </lineage>
</organism>
<gene>
    <name evidence="1" type="ORF">ASU33_19640</name>
</gene>
<name>A0A9X0HN53_SOLP1</name>
<evidence type="ECO:0000313" key="1">
    <source>
        <dbReference type="EMBL" id="KUG09039.1"/>
    </source>
</evidence>
<comment type="caution">
    <text evidence="1">The sequence shown here is derived from an EMBL/GenBank/DDBJ whole genome shotgun (WGS) entry which is preliminary data.</text>
</comment>
<dbReference type="OrthoDB" id="4020068at2"/>
<dbReference type="AlphaFoldDB" id="A0A9X0HN53"/>
<sequence>MLASTTELIRYLRRPAEQQEDAVRQALVNAVWLGGSADDARALLAEYRQFPFAATHACLLPVFERHGDASFARVLTEACCPAGELLPDAPAEVLSLVARLGDSGIKPLLVRYAFGTGVGYNVAKHAALGLLHVDCRDLEQQIRAAIEATYRKNLFPEFIPALVCKLPDRAELLARLYQSGTEYCSTDCNAGILLGFSLCGAEGVSYFKQALLSPAWEAHGSGSGTRWYAYLGMQNLGLTFQELYAEIQRLGSSQEQRYAVGVLLALLRLKAGPYSYTDRAPEPFAELYPALFGWESPEHRNNLQDLAATFGREDEADELEALMQLRLQQEVLQLDCTRRLNIGLC</sequence>